<dbReference type="RefSeq" id="WP_034572304.1">
    <property type="nucleotide sequence ID" value="NZ_JRMP02000004.1"/>
</dbReference>
<evidence type="ECO:0000313" key="5">
    <source>
        <dbReference type="Proteomes" id="UP000477070"/>
    </source>
</evidence>
<keyword evidence="1" id="KW-0472">Membrane</keyword>
<feature type="transmembrane region" description="Helical" evidence="1">
    <location>
        <begin position="126"/>
        <end position="146"/>
    </location>
</feature>
<reference evidence="2 5" key="4">
    <citation type="submission" date="2019-12" db="EMBL/GenBank/DDBJ databases">
        <title>Multi-Generational Helicobacter saguini Isolates.</title>
        <authorList>
            <person name="Mannion A."/>
            <person name="Shen Z."/>
            <person name="Fox J.G."/>
        </authorList>
    </citation>
    <scope>NUCLEOTIDE SEQUENCE [LARGE SCALE GENOMIC DNA]</scope>
    <source>
        <strain evidence="2">16-048</strain>
        <strain evidence="5">16-048 (F4)</strain>
    </source>
</reference>
<organism evidence="3 4">
    <name type="scientific">Helicobacter saguini</name>
    <dbReference type="NCBI Taxonomy" id="1548018"/>
    <lineage>
        <taxon>Bacteria</taxon>
        <taxon>Pseudomonadati</taxon>
        <taxon>Campylobacterota</taxon>
        <taxon>Epsilonproteobacteria</taxon>
        <taxon>Campylobacterales</taxon>
        <taxon>Helicobacteraceae</taxon>
        <taxon>Helicobacter</taxon>
    </lineage>
</organism>
<keyword evidence="4" id="KW-1185">Reference proteome</keyword>
<dbReference type="OrthoDB" id="5329781at2"/>
<reference evidence="3" key="3">
    <citation type="submission" date="2018-04" db="EMBL/GenBank/DDBJ databases">
        <authorList>
            <person name="Sheh A."/>
            <person name="Shen Z."/>
            <person name="Mannion A.J."/>
            <person name="Fox J.G."/>
        </authorList>
    </citation>
    <scope>NUCLEOTIDE SEQUENCE</scope>
    <source>
        <strain evidence="3">MIT 97-6194</strain>
    </source>
</reference>
<dbReference type="EMBL" id="QBIU01000001">
    <property type="protein sequence ID" value="MWV69399.1"/>
    <property type="molecule type" value="Genomic_DNA"/>
</dbReference>
<feature type="transmembrane region" description="Helical" evidence="1">
    <location>
        <begin position="53"/>
        <end position="74"/>
    </location>
</feature>
<evidence type="ECO:0000313" key="2">
    <source>
        <dbReference type="EMBL" id="MWV69399.1"/>
    </source>
</evidence>
<evidence type="ECO:0000313" key="4">
    <source>
        <dbReference type="Proteomes" id="UP000029714"/>
    </source>
</evidence>
<accession>A0A347VT14</accession>
<gene>
    <name evidence="2" type="ORF">DCO61_05100</name>
    <name evidence="3" type="ORF">LS64_003835</name>
</gene>
<evidence type="ECO:0008006" key="6">
    <source>
        <dbReference type="Google" id="ProtNLM"/>
    </source>
</evidence>
<evidence type="ECO:0000256" key="1">
    <source>
        <dbReference type="SAM" id="Phobius"/>
    </source>
</evidence>
<feature type="transmembrane region" description="Helical" evidence="1">
    <location>
        <begin position="86"/>
        <end position="105"/>
    </location>
</feature>
<dbReference type="Proteomes" id="UP000477070">
    <property type="component" value="Unassembled WGS sequence"/>
</dbReference>
<dbReference type="EMBL" id="JRMP02000004">
    <property type="protein sequence ID" value="TLD95048.1"/>
    <property type="molecule type" value="Genomic_DNA"/>
</dbReference>
<proteinExistence type="predicted"/>
<name>A0A347VT14_9HELI</name>
<keyword evidence="1" id="KW-0812">Transmembrane</keyword>
<comment type="caution">
    <text evidence="3">The sequence shown here is derived from an EMBL/GenBank/DDBJ whole genome shotgun (WGS) entry which is preliminary data.</text>
</comment>
<feature type="transmembrane region" description="Helical" evidence="1">
    <location>
        <begin position="20"/>
        <end position="41"/>
    </location>
</feature>
<dbReference type="Proteomes" id="UP000029714">
    <property type="component" value="Unassembled WGS sequence"/>
</dbReference>
<sequence>MDNDIDFSIFLNDSYLQGTLIHEIFACLFFIPYLWYLYTLFTFKTYLNLNHKMYFITPITIFLLCVALATGIFLLAMRNFILDSKISLMIIVCIIFLAGEIYRLVSIKKAKISKENMAKYVKKAKIMYLFFFFLYLFTIAFCKINII</sequence>
<reference evidence="3 4" key="1">
    <citation type="journal article" date="2014" name="Genome Announc.">
        <title>Draft genome sequences of eight enterohepatic helicobacter species isolated from both laboratory and wild rodents.</title>
        <authorList>
            <person name="Sheh A."/>
            <person name="Shen Z."/>
            <person name="Fox J.G."/>
        </authorList>
    </citation>
    <scope>NUCLEOTIDE SEQUENCE [LARGE SCALE GENOMIC DNA]</scope>
    <source>
        <strain evidence="3 4">MIT 97-6194</strain>
    </source>
</reference>
<dbReference type="AlphaFoldDB" id="A0A347VT14"/>
<reference evidence="3 4" key="2">
    <citation type="journal article" date="2016" name="Infect. Immun.">
        <title>Helicobacter saguini, a Novel Helicobacter Isolated from Cotton-Top Tamarins with Ulcerative Colitis, Has Proinflammatory Properties and Induces Typhlocolitis and Dysplasia in Gnotobiotic IL-10-/- Mice.</title>
        <authorList>
            <person name="Shen Z."/>
            <person name="Mannion A."/>
            <person name="Whary M.T."/>
            <person name="Muthupalani S."/>
            <person name="Sheh A."/>
            <person name="Feng Y."/>
            <person name="Gong G."/>
            <person name="Vandamme P."/>
            <person name="Holcombe H.R."/>
            <person name="Paster B.J."/>
            <person name="Fox J.G."/>
        </authorList>
    </citation>
    <scope>NUCLEOTIDE SEQUENCE [LARGE SCALE GENOMIC DNA]</scope>
    <source>
        <strain evidence="3 4">MIT 97-6194</strain>
    </source>
</reference>
<evidence type="ECO:0000313" key="3">
    <source>
        <dbReference type="EMBL" id="TLD95048.1"/>
    </source>
</evidence>
<protein>
    <recommendedName>
        <fullName evidence="6">TerC family integral membrane protein</fullName>
    </recommendedName>
</protein>
<keyword evidence="1" id="KW-1133">Transmembrane helix</keyword>